<evidence type="ECO:0000256" key="4">
    <source>
        <dbReference type="ARBA" id="ARBA00022989"/>
    </source>
</evidence>
<keyword evidence="5 6" id="KW-0472">Membrane</keyword>
<organism evidence="8 9">
    <name type="scientific">Tetzosporium hominis</name>
    <dbReference type="NCBI Taxonomy" id="2020506"/>
    <lineage>
        <taxon>Bacteria</taxon>
        <taxon>Bacillati</taxon>
        <taxon>Bacillota</taxon>
        <taxon>Bacilli</taxon>
        <taxon>Bacillales</taxon>
        <taxon>Caryophanaceae</taxon>
        <taxon>Tetzosporium</taxon>
    </lineage>
</organism>
<keyword evidence="2 6" id="KW-1003">Cell membrane</keyword>
<comment type="subcellular location">
    <subcellularLocation>
        <location evidence="1 6">Cell membrane</location>
        <topology evidence="1 6">Multi-pass membrane protein</topology>
    </subcellularLocation>
</comment>
<feature type="transmembrane region" description="Helical" evidence="6">
    <location>
        <begin position="187"/>
        <end position="205"/>
    </location>
</feature>
<keyword evidence="4 6" id="KW-1133">Transmembrane helix</keyword>
<dbReference type="OrthoDB" id="9812980at2"/>
<name>A0A264W210_9BACL</name>
<evidence type="ECO:0000313" key="8">
    <source>
        <dbReference type="EMBL" id="OZS77622.1"/>
    </source>
</evidence>
<dbReference type="PANTHER" id="PTHR12677">
    <property type="entry name" value="GOLGI APPARATUS MEMBRANE PROTEIN TVP38-RELATED"/>
    <property type="match status" value="1"/>
</dbReference>
<protein>
    <recommendedName>
        <fullName evidence="6">TVP38/TMEM64 family membrane protein</fullName>
    </recommendedName>
</protein>
<dbReference type="EMBL" id="NOKQ01000220">
    <property type="protein sequence ID" value="OZS77622.1"/>
    <property type="molecule type" value="Genomic_DNA"/>
</dbReference>
<dbReference type="PANTHER" id="PTHR12677:SF55">
    <property type="entry name" value="UNDECAPRENYL PHOSPHATE TRANSPORTER SAOUHSC_00901-RELATED"/>
    <property type="match status" value="1"/>
</dbReference>
<sequence>MKKWMVGIPIGLLFAVLIYIHFDLFRHLYVGDIDSAQAYLERNWVTTLFLTFLIMLIQHSFTIFPLLLVISMNVLIYGLPLGFLWSWVASILSSAIVFYAVRYTIDDLIARKIPKHIMESIEANSFLYVFQARIIPFIPTSLVNLAAGISHIRFLPFILATTLGNMIFFFLLALVSEGILEATTEQFSLFGIAIAALLIYFVVMWRKRRWKKNKLKV</sequence>
<accession>A0A264W210</accession>
<evidence type="ECO:0000313" key="9">
    <source>
        <dbReference type="Proteomes" id="UP000217065"/>
    </source>
</evidence>
<comment type="similarity">
    <text evidence="6">Belongs to the TVP38/TMEM64 family.</text>
</comment>
<evidence type="ECO:0000259" key="7">
    <source>
        <dbReference type="Pfam" id="PF09335"/>
    </source>
</evidence>
<feature type="transmembrane region" description="Helical" evidence="6">
    <location>
        <begin position="154"/>
        <end position="175"/>
    </location>
</feature>
<reference evidence="8 9" key="1">
    <citation type="submission" date="2017-07" db="EMBL/GenBank/DDBJ databases">
        <title>Tetzosporium hominis gen.nov. sp.nov.</title>
        <authorList>
            <person name="Tetz G."/>
            <person name="Tetz V."/>
        </authorList>
    </citation>
    <scope>NUCLEOTIDE SEQUENCE [LARGE SCALE GENOMIC DNA]</scope>
    <source>
        <strain evidence="8 9">VT-49</strain>
    </source>
</reference>
<evidence type="ECO:0000256" key="6">
    <source>
        <dbReference type="RuleBase" id="RU366058"/>
    </source>
</evidence>
<dbReference type="InterPro" id="IPR015414">
    <property type="entry name" value="TMEM64"/>
</dbReference>
<feature type="transmembrane region" description="Helical" evidence="6">
    <location>
        <begin position="82"/>
        <end position="105"/>
    </location>
</feature>
<comment type="caution">
    <text evidence="8">The sequence shown here is derived from an EMBL/GenBank/DDBJ whole genome shotgun (WGS) entry which is preliminary data.</text>
</comment>
<feature type="transmembrane region" description="Helical" evidence="6">
    <location>
        <begin position="49"/>
        <end position="70"/>
    </location>
</feature>
<dbReference type="AlphaFoldDB" id="A0A264W210"/>
<evidence type="ECO:0000256" key="5">
    <source>
        <dbReference type="ARBA" id="ARBA00023136"/>
    </source>
</evidence>
<keyword evidence="9" id="KW-1185">Reference proteome</keyword>
<feature type="transmembrane region" description="Helical" evidence="6">
    <location>
        <begin position="7"/>
        <end position="29"/>
    </location>
</feature>
<keyword evidence="3 6" id="KW-0812">Transmembrane</keyword>
<feature type="domain" description="VTT" evidence="7">
    <location>
        <begin position="68"/>
        <end position="175"/>
    </location>
</feature>
<dbReference type="InterPro" id="IPR032816">
    <property type="entry name" value="VTT_dom"/>
</dbReference>
<evidence type="ECO:0000256" key="1">
    <source>
        <dbReference type="ARBA" id="ARBA00004651"/>
    </source>
</evidence>
<evidence type="ECO:0000256" key="3">
    <source>
        <dbReference type="ARBA" id="ARBA00022692"/>
    </source>
</evidence>
<dbReference type="GO" id="GO:0005886">
    <property type="term" value="C:plasma membrane"/>
    <property type="evidence" value="ECO:0007669"/>
    <property type="project" value="UniProtKB-SubCell"/>
</dbReference>
<gene>
    <name evidence="8" type="ORF">CF394_10460</name>
</gene>
<proteinExistence type="inferred from homology"/>
<evidence type="ECO:0000256" key="2">
    <source>
        <dbReference type="ARBA" id="ARBA00022475"/>
    </source>
</evidence>
<dbReference type="Pfam" id="PF09335">
    <property type="entry name" value="VTT_dom"/>
    <property type="match status" value="1"/>
</dbReference>
<dbReference type="RefSeq" id="WP_094943504.1">
    <property type="nucleotide sequence ID" value="NZ_NOKQ01000220.1"/>
</dbReference>
<dbReference type="Proteomes" id="UP000217065">
    <property type="component" value="Unassembled WGS sequence"/>
</dbReference>
<feature type="transmembrane region" description="Helical" evidence="6">
    <location>
        <begin position="125"/>
        <end position="147"/>
    </location>
</feature>